<proteinExistence type="predicted"/>
<reference evidence="1" key="2">
    <citation type="journal article" date="2015" name="Fish Shellfish Immunol.">
        <title>Early steps in the European eel (Anguilla anguilla)-Vibrio vulnificus interaction in the gills: Role of the RtxA13 toxin.</title>
        <authorList>
            <person name="Callol A."/>
            <person name="Pajuelo D."/>
            <person name="Ebbesson L."/>
            <person name="Teles M."/>
            <person name="MacKenzie S."/>
            <person name="Amaro C."/>
        </authorList>
    </citation>
    <scope>NUCLEOTIDE SEQUENCE</scope>
</reference>
<reference evidence="1" key="1">
    <citation type="submission" date="2014-11" db="EMBL/GenBank/DDBJ databases">
        <authorList>
            <person name="Amaro Gonzalez C."/>
        </authorList>
    </citation>
    <scope>NUCLEOTIDE SEQUENCE</scope>
</reference>
<dbReference type="AlphaFoldDB" id="A0A0E9P7U9"/>
<evidence type="ECO:0000313" key="1">
    <source>
        <dbReference type="EMBL" id="JAH00357.1"/>
    </source>
</evidence>
<name>A0A0E9P7U9_ANGAN</name>
<organism evidence="1">
    <name type="scientific">Anguilla anguilla</name>
    <name type="common">European freshwater eel</name>
    <name type="synonym">Muraena anguilla</name>
    <dbReference type="NCBI Taxonomy" id="7936"/>
    <lineage>
        <taxon>Eukaryota</taxon>
        <taxon>Metazoa</taxon>
        <taxon>Chordata</taxon>
        <taxon>Craniata</taxon>
        <taxon>Vertebrata</taxon>
        <taxon>Euteleostomi</taxon>
        <taxon>Actinopterygii</taxon>
        <taxon>Neopterygii</taxon>
        <taxon>Teleostei</taxon>
        <taxon>Anguilliformes</taxon>
        <taxon>Anguillidae</taxon>
        <taxon>Anguilla</taxon>
    </lineage>
</organism>
<protein>
    <submittedName>
        <fullName evidence="1">Uncharacterized protein</fullName>
    </submittedName>
</protein>
<sequence length="21" mass="2402">MQSPDMLSLRTKGECFSFQPV</sequence>
<accession>A0A0E9P7U9</accession>
<dbReference type="EMBL" id="GBXM01108220">
    <property type="protein sequence ID" value="JAH00357.1"/>
    <property type="molecule type" value="Transcribed_RNA"/>
</dbReference>